<dbReference type="EMBL" id="CM044706">
    <property type="protein sequence ID" value="KAI5656861.1"/>
    <property type="molecule type" value="Genomic_DNA"/>
</dbReference>
<sequence length="373" mass="42282">MNSSSYELPIQTNQEKRSQPIKRQHTARYYAHRVRESLATRVSKLVCTIFLGLLFFVGIITFILWLSLRPHRPRFHMHDFSIPSLSQPNGFENALVYFNVTARNANQNIGIYYDAMQVTLFYDQTAIGTTSLLNPFYQEPKNTTIIAGNLSGQTLTVTNQQWQQFLNPLGQGKVIFRLELTSTIRFKISSWDSKHHRMHANCPVGVGPDGSILPEFKDKRCPLYFGIRPKDPNYTVTDFSVQNGTIPFAIEFVNPNKESDVHYADINITCYYRDQILGSNLIPSFSQDGGDTTSKNGLISAGDKARKQLEAEIPKGGTRLEVTLMTKIRYQTWGIKSPRQKVRQGGELPVGPDGKMPGKNKLKKSKKWSISML</sequence>
<accession>A0ACC0A7W7</accession>
<evidence type="ECO:0000313" key="1">
    <source>
        <dbReference type="EMBL" id="KAI5656861.1"/>
    </source>
</evidence>
<protein>
    <submittedName>
        <fullName evidence="1">Uncharacterized protein</fullName>
    </submittedName>
</protein>
<reference evidence="2" key="1">
    <citation type="journal article" date="2023" name="Nat. Plants">
        <title>Single-cell RNA sequencing provides a high-resolution roadmap for understanding the multicellular compartmentation of specialized metabolism.</title>
        <authorList>
            <person name="Sun S."/>
            <person name="Shen X."/>
            <person name="Li Y."/>
            <person name="Li Y."/>
            <person name="Wang S."/>
            <person name="Li R."/>
            <person name="Zhang H."/>
            <person name="Shen G."/>
            <person name="Guo B."/>
            <person name="Wei J."/>
            <person name="Xu J."/>
            <person name="St-Pierre B."/>
            <person name="Chen S."/>
            <person name="Sun C."/>
        </authorList>
    </citation>
    <scope>NUCLEOTIDE SEQUENCE [LARGE SCALE GENOMIC DNA]</scope>
</reference>
<comment type="caution">
    <text evidence="1">The sequence shown here is derived from an EMBL/GenBank/DDBJ whole genome shotgun (WGS) entry which is preliminary data.</text>
</comment>
<keyword evidence="2" id="KW-1185">Reference proteome</keyword>
<evidence type="ECO:0000313" key="2">
    <source>
        <dbReference type="Proteomes" id="UP001060085"/>
    </source>
</evidence>
<organism evidence="1 2">
    <name type="scientific">Catharanthus roseus</name>
    <name type="common">Madagascar periwinkle</name>
    <name type="synonym">Vinca rosea</name>
    <dbReference type="NCBI Taxonomy" id="4058"/>
    <lineage>
        <taxon>Eukaryota</taxon>
        <taxon>Viridiplantae</taxon>
        <taxon>Streptophyta</taxon>
        <taxon>Embryophyta</taxon>
        <taxon>Tracheophyta</taxon>
        <taxon>Spermatophyta</taxon>
        <taxon>Magnoliopsida</taxon>
        <taxon>eudicotyledons</taxon>
        <taxon>Gunneridae</taxon>
        <taxon>Pentapetalae</taxon>
        <taxon>asterids</taxon>
        <taxon>lamiids</taxon>
        <taxon>Gentianales</taxon>
        <taxon>Apocynaceae</taxon>
        <taxon>Rauvolfioideae</taxon>
        <taxon>Vinceae</taxon>
        <taxon>Catharanthinae</taxon>
        <taxon>Catharanthus</taxon>
    </lineage>
</organism>
<proteinExistence type="predicted"/>
<name>A0ACC0A7W7_CATRO</name>
<dbReference type="Proteomes" id="UP001060085">
    <property type="component" value="Linkage Group LG06"/>
</dbReference>
<gene>
    <name evidence="1" type="ORF">M9H77_25654</name>
</gene>